<proteinExistence type="predicted"/>
<gene>
    <name evidence="2" type="ORF">UFOPK2975_00976</name>
</gene>
<dbReference type="Pfam" id="PF05168">
    <property type="entry name" value="HEPN"/>
    <property type="match status" value="1"/>
</dbReference>
<evidence type="ECO:0000313" key="2">
    <source>
        <dbReference type="EMBL" id="CAB4796166.1"/>
    </source>
</evidence>
<organism evidence="2">
    <name type="scientific">freshwater metagenome</name>
    <dbReference type="NCBI Taxonomy" id="449393"/>
    <lineage>
        <taxon>unclassified sequences</taxon>
        <taxon>metagenomes</taxon>
        <taxon>ecological metagenomes</taxon>
    </lineage>
</organism>
<reference evidence="2" key="1">
    <citation type="submission" date="2020-05" db="EMBL/GenBank/DDBJ databases">
        <authorList>
            <person name="Chiriac C."/>
            <person name="Salcher M."/>
            <person name="Ghai R."/>
            <person name="Kavagutti S V."/>
        </authorList>
    </citation>
    <scope>NUCLEOTIDE SEQUENCE</scope>
</reference>
<protein>
    <submittedName>
        <fullName evidence="2">Unannotated protein</fullName>
    </submittedName>
</protein>
<feature type="domain" description="HEPN" evidence="1">
    <location>
        <begin position="26"/>
        <end position="139"/>
    </location>
</feature>
<dbReference type="InterPro" id="IPR007842">
    <property type="entry name" value="HEPN_dom"/>
</dbReference>
<accession>A0A6J6XLV5</accession>
<dbReference type="Gene3D" id="1.20.120.330">
    <property type="entry name" value="Nucleotidyltransferases domain 2"/>
    <property type="match status" value="1"/>
</dbReference>
<evidence type="ECO:0000259" key="1">
    <source>
        <dbReference type="Pfam" id="PF05168"/>
    </source>
</evidence>
<name>A0A6J6XLV5_9ZZZZ</name>
<dbReference type="AlphaFoldDB" id="A0A6J6XLV5"/>
<dbReference type="EMBL" id="CAFAAG010000077">
    <property type="protein sequence ID" value="CAB4796166.1"/>
    <property type="molecule type" value="Genomic_DNA"/>
</dbReference>
<sequence>MSENIQALLASGRLERIGKMKTLQAFLLKDARQHLHSAVLLQKSDDVNGAFQLAYDSTRKSCAALLAYHGLRVTSRGGHFALINCAGELSSSIGQLYSEINDLRQLRNAIEYPIDADRSPSSDRLSYSIALAERVLALVSAEVAS</sequence>